<keyword evidence="12" id="KW-1185">Reference proteome</keyword>
<reference evidence="11" key="2">
    <citation type="submission" date="2025-09" db="UniProtKB">
        <authorList>
            <consortium name="Ensembl"/>
        </authorList>
    </citation>
    <scope>IDENTIFICATION</scope>
</reference>
<keyword evidence="5" id="KW-1015">Disulfide bond</keyword>
<feature type="signal peptide" evidence="9">
    <location>
        <begin position="1"/>
        <end position="25"/>
    </location>
</feature>
<dbReference type="Proteomes" id="UP000694393">
    <property type="component" value="Unplaced"/>
</dbReference>
<keyword evidence="6" id="KW-0325">Glycoprotein</keyword>
<dbReference type="PANTHER" id="PTHR19339">
    <property type="entry name" value="T CELL RECEPTOR ALPHA VARIABLE 39"/>
    <property type="match status" value="1"/>
</dbReference>
<evidence type="ECO:0000256" key="3">
    <source>
        <dbReference type="ARBA" id="ARBA00022729"/>
    </source>
</evidence>
<evidence type="ECO:0000256" key="4">
    <source>
        <dbReference type="ARBA" id="ARBA00023136"/>
    </source>
</evidence>
<dbReference type="InterPro" id="IPR051896">
    <property type="entry name" value="TCR_alpha_variable"/>
</dbReference>
<evidence type="ECO:0000256" key="5">
    <source>
        <dbReference type="ARBA" id="ARBA00023157"/>
    </source>
</evidence>
<evidence type="ECO:0000259" key="10">
    <source>
        <dbReference type="PROSITE" id="PS50835"/>
    </source>
</evidence>
<dbReference type="Pfam" id="PF07686">
    <property type="entry name" value="V-set"/>
    <property type="match status" value="1"/>
</dbReference>
<evidence type="ECO:0000313" key="11">
    <source>
        <dbReference type="Ensembl" id="ENSPCEP00000004848.1"/>
    </source>
</evidence>
<dbReference type="SUPFAM" id="SSF48726">
    <property type="entry name" value="Immunoglobulin"/>
    <property type="match status" value="1"/>
</dbReference>
<feature type="chain" id="PRO_5034258731" description="Ig-like domain-containing protein" evidence="9">
    <location>
        <begin position="26"/>
        <end position="132"/>
    </location>
</feature>
<proteinExistence type="predicted"/>
<organism evidence="11 12">
    <name type="scientific">Pelusios castaneus</name>
    <name type="common">West African mud turtle</name>
    <dbReference type="NCBI Taxonomy" id="367368"/>
    <lineage>
        <taxon>Eukaryota</taxon>
        <taxon>Metazoa</taxon>
        <taxon>Chordata</taxon>
        <taxon>Craniata</taxon>
        <taxon>Vertebrata</taxon>
        <taxon>Euteleostomi</taxon>
        <taxon>Archelosauria</taxon>
        <taxon>Testudinata</taxon>
        <taxon>Testudines</taxon>
        <taxon>Pleurodira</taxon>
        <taxon>Pelomedusidae</taxon>
        <taxon>Pelusios</taxon>
    </lineage>
</organism>
<dbReference type="Ensembl" id="ENSPCET00000005019.1">
    <property type="protein sequence ID" value="ENSPCEP00000004848.1"/>
    <property type="gene ID" value="ENSPCEG00000003928.1"/>
</dbReference>
<evidence type="ECO:0000256" key="9">
    <source>
        <dbReference type="SAM" id="SignalP"/>
    </source>
</evidence>
<dbReference type="SMART" id="SM00406">
    <property type="entry name" value="IGv"/>
    <property type="match status" value="1"/>
</dbReference>
<dbReference type="InterPro" id="IPR003599">
    <property type="entry name" value="Ig_sub"/>
</dbReference>
<accession>A0A8C8RHI5</accession>
<dbReference type="InterPro" id="IPR036179">
    <property type="entry name" value="Ig-like_dom_sf"/>
</dbReference>
<sequence>MGLLLRLLGASYVLSPFALPIGVSCQIKVDQSPPSLSGSEGKISTLICNYSSTVSYVQWYRQFPGESPAFLLSLYQDGNVTRMPNFIAELLGMERRSHLRIDGSQLSDSANYFCAVASWHLERNEERNSMGL</sequence>
<dbReference type="PROSITE" id="PS51257">
    <property type="entry name" value="PROKAR_LIPOPROTEIN"/>
    <property type="match status" value="1"/>
</dbReference>
<evidence type="ECO:0000256" key="6">
    <source>
        <dbReference type="ARBA" id="ARBA00023180"/>
    </source>
</evidence>
<dbReference type="InterPro" id="IPR013783">
    <property type="entry name" value="Ig-like_fold"/>
</dbReference>
<dbReference type="PANTHER" id="PTHR19339:SF5">
    <property type="entry name" value="IG-LIKE DOMAIN-CONTAINING PROTEIN"/>
    <property type="match status" value="1"/>
</dbReference>
<protein>
    <recommendedName>
        <fullName evidence="10">Ig-like domain-containing protein</fullName>
    </recommendedName>
</protein>
<keyword evidence="4" id="KW-0472">Membrane</keyword>
<evidence type="ECO:0000256" key="8">
    <source>
        <dbReference type="ARBA" id="ARBA00043266"/>
    </source>
</evidence>
<keyword evidence="8" id="KW-0391">Immunity</keyword>
<evidence type="ECO:0000256" key="2">
    <source>
        <dbReference type="ARBA" id="ARBA00022475"/>
    </source>
</evidence>
<keyword evidence="8" id="KW-1279">T cell receptor</keyword>
<dbReference type="InterPro" id="IPR013106">
    <property type="entry name" value="Ig_V-set"/>
</dbReference>
<keyword evidence="2" id="KW-1003">Cell membrane</keyword>
<feature type="domain" description="Ig-like" evidence="10">
    <location>
        <begin position="16"/>
        <end position="132"/>
    </location>
</feature>
<keyword evidence="8" id="KW-1064">Adaptive immunity</keyword>
<dbReference type="GO" id="GO:0042101">
    <property type="term" value="C:T cell receptor complex"/>
    <property type="evidence" value="ECO:0007669"/>
    <property type="project" value="UniProtKB-KW"/>
</dbReference>
<dbReference type="SMART" id="SM00409">
    <property type="entry name" value="IG"/>
    <property type="match status" value="1"/>
</dbReference>
<evidence type="ECO:0000256" key="7">
    <source>
        <dbReference type="ARBA" id="ARBA00038651"/>
    </source>
</evidence>
<evidence type="ECO:0000256" key="1">
    <source>
        <dbReference type="ARBA" id="ARBA00004236"/>
    </source>
</evidence>
<dbReference type="InterPro" id="IPR007110">
    <property type="entry name" value="Ig-like_dom"/>
</dbReference>
<dbReference type="PROSITE" id="PS50835">
    <property type="entry name" value="IG_LIKE"/>
    <property type="match status" value="1"/>
</dbReference>
<comment type="subcellular location">
    <subcellularLocation>
        <location evidence="1">Cell membrane</location>
    </subcellularLocation>
</comment>
<keyword evidence="3 9" id="KW-0732">Signal</keyword>
<comment type="subunit">
    <text evidence="7">Alpha-beta TR is a heterodimer composed of an alpha and beta chain; disulfide-linked. The alpha-beta TR is associated with the transmembrane signaling CD3 coreceptor proteins to form the TR-CD3 (TcR or TCR). The assembly of alpha-beta TR heterodimers with CD3 occurs in the endoplasmic reticulum where a single alpha-beta TR heterodimer associates with one CD3D-CD3E heterodimer, one CD3G-CD3E heterodimer and one CD247 homodimer forming a stable octameric structure. CD3D-CD3E and CD3G-CD3E heterodimers preferentially associate with TR alpha and TR beta chains, respectively. The association of the CD247 homodimer is the last step of TcR assembly in the endoplasmic reticulum and is required for transport to the cell surface.</text>
</comment>
<dbReference type="AlphaFoldDB" id="A0A8C8RHI5"/>
<evidence type="ECO:0000313" key="12">
    <source>
        <dbReference type="Proteomes" id="UP000694393"/>
    </source>
</evidence>
<name>A0A8C8RHI5_9SAUR</name>
<dbReference type="Gene3D" id="2.60.40.10">
    <property type="entry name" value="Immunoglobulins"/>
    <property type="match status" value="1"/>
</dbReference>
<reference evidence="11" key="1">
    <citation type="submission" date="2025-08" db="UniProtKB">
        <authorList>
            <consortium name="Ensembl"/>
        </authorList>
    </citation>
    <scope>IDENTIFICATION</scope>
</reference>